<reference evidence="2" key="1">
    <citation type="submission" date="2020-01" db="EMBL/GenBank/DDBJ databases">
        <authorList>
            <consortium name="DOE Joint Genome Institute"/>
            <person name="Haridas S."/>
            <person name="Albert R."/>
            <person name="Binder M."/>
            <person name="Bloem J."/>
            <person name="Labutti K."/>
            <person name="Salamov A."/>
            <person name="Andreopoulos B."/>
            <person name="Baker S.E."/>
            <person name="Barry K."/>
            <person name="Bills G."/>
            <person name="Bluhm B.H."/>
            <person name="Cannon C."/>
            <person name="Castanera R."/>
            <person name="Culley D.E."/>
            <person name="Daum C."/>
            <person name="Ezra D."/>
            <person name="Gonzalez J.B."/>
            <person name="Henrissat B."/>
            <person name="Kuo A."/>
            <person name="Liang C."/>
            <person name="Lipzen A."/>
            <person name="Lutzoni F."/>
            <person name="Magnuson J."/>
            <person name="Mondo S."/>
            <person name="Nolan M."/>
            <person name="Ohm R."/>
            <person name="Pangilinan J."/>
            <person name="Park H.-J."/>
            <person name="Ramirez L."/>
            <person name="Alfaro M."/>
            <person name="Sun H."/>
            <person name="Tritt A."/>
            <person name="Yoshinaga Y."/>
            <person name="Zwiers L.-H."/>
            <person name="Turgeon B.G."/>
            <person name="Goodwin S.B."/>
            <person name="Spatafora J.W."/>
            <person name="Crous P.W."/>
            <person name="Grigoriev I.V."/>
        </authorList>
    </citation>
    <scope>NUCLEOTIDE SEQUENCE</scope>
    <source>
        <strain evidence="2">IPT5</strain>
    </source>
</reference>
<evidence type="ECO:0000313" key="3">
    <source>
        <dbReference type="Proteomes" id="UP000799423"/>
    </source>
</evidence>
<keyword evidence="3" id="KW-1185">Reference proteome</keyword>
<dbReference type="OrthoDB" id="3778648at2759"/>
<accession>A0A6A7B1Y7</accession>
<dbReference type="Proteomes" id="UP000799423">
    <property type="component" value="Unassembled WGS sequence"/>
</dbReference>
<evidence type="ECO:0000313" key="2">
    <source>
        <dbReference type="EMBL" id="KAF2848368.1"/>
    </source>
</evidence>
<dbReference type="EMBL" id="MU006318">
    <property type="protein sequence ID" value="KAF2848368.1"/>
    <property type="molecule type" value="Genomic_DNA"/>
</dbReference>
<evidence type="ECO:0000256" key="1">
    <source>
        <dbReference type="SAM" id="MobiDB-lite"/>
    </source>
</evidence>
<name>A0A6A7B1Y7_9PLEO</name>
<sequence length="118" mass="13478">MNQIDPLDDEFDEDEDEQSVALRRAASLQALKAYGGCFASGFFAMQQPLPWTTTSMGETRSVRTDSNASSNYSECPKSDIDTQSIVDVQEIQTGRRQRRRSWREFGKNRLSMMKVSRE</sequence>
<proteinExistence type="predicted"/>
<dbReference type="AlphaFoldDB" id="A0A6A7B1Y7"/>
<feature type="region of interest" description="Disordered" evidence="1">
    <location>
        <begin position="52"/>
        <end position="81"/>
    </location>
</feature>
<gene>
    <name evidence="2" type="ORF">T440DRAFT_470238</name>
</gene>
<feature type="compositionally biased region" description="Polar residues" evidence="1">
    <location>
        <begin position="52"/>
        <end position="73"/>
    </location>
</feature>
<organism evidence="2 3">
    <name type="scientific">Plenodomus tracheiphilus IPT5</name>
    <dbReference type="NCBI Taxonomy" id="1408161"/>
    <lineage>
        <taxon>Eukaryota</taxon>
        <taxon>Fungi</taxon>
        <taxon>Dikarya</taxon>
        <taxon>Ascomycota</taxon>
        <taxon>Pezizomycotina</taxon>
        <taxon>Dothideomycetes</taxon>
        <taxon>Pleosporomycetidae</taxon>
        <taxon>Pleosporales</taxon>
        <taxon>Pleosporineae</taxon>
        <taxon>Leptosphaeriaceae</taxon>
        <taxon>Plenodomus</taxon>
    </lineage>
</organism>
<protein>
    <submittedName>
        <fullName evidence="2">Uncharacterized protein</fullName>
    </submittedName>
</protein>